<reference evidence="1 2" key="1">
    <citation type="submission" date="2014-04" db="EMBL/GenBank/DDBJ databases">
        <authorList>
            <consortium name="DOE Joint Genome Institute"/>
            <person name="Kuo A."/>
            <person name="Kohler A."/>
            <person name="Nagy L.G."/>
            <person name="Floudas D."/>
            <person name="Copeland A."/>
            <person name="Barry K.W."/>
            <person name="Cichocki N."/>
            <person name="Veneault-Fourrey C."/>
            <person name="LaButti K."/>
            <person name="Lindquist E.A."/>
            <person name="Lipzen A."/>
            <person name="Lundell T."/>
            <person name="Morin E."/>
            <person name="Murat C."/>
            <person name="Sun H."/>
            <person name="Tunlid A."/>
            <person name="Henrissat B."/>
            <person name="Grigoriev I.V."/>
            <person name="Hibbett D.S."/>
            <person name="Martin F."/>
            <person name="Nordberg H.P."/>
            <person name="Cantor M.N."/>
            <person name="Hua S.X."/>
        </authorList>
    </citation>
    <scope>NUCLEOTIDE SEQUENCE [LARGE SCALE GENOMIC DNA]</scope>
    <source>
        <strain evidence="1 2">LaAM-08-1</strain>
    </source>
</reference>
<gene>
    <name evidence="1" type="ORF">K443DRAFT_160815</name>
</gene>
<accession>A0A0C9XUU5</accession>
<evidence type="ECO:0000313" key="2">
    <source>
        <dbReference type="Proteomes" id="UP000054477"/>
    </source>
</evidence>
<dbReference type="EMBL" id="KN838641">
    <property type="protein sequence ID" value="KIJ99712.1"/>
    <property type="molecule type" value="Genomic_DNA"/>
</dbReference>
<protein>
    <submittedName>
        <fullName evidence="1">Uncharacterized protein</fullName>
    </submittedName>
</protein>
<sequence length="88" mass="10264">MITFIGYPIRIPRRSQRLGLEILRGRSIIHQIQFKKILILPRNQASSTTHPNQPFQWKLLSRLSSTDNSNLALSWQKPKVICSRQGKR</sequence>
<keyword evidence="2" id="KW-1185">Reference proteome</keyword>
<proteinExistence type="predicted"/>
<dbReference type="AlphaFoldDB" id="A0A0C9XUU5"/>
<evidence type="ECO:0000313" key="1">
    <source>
        <dbReference type="EMBL" id="KIJ99712.1"/>
    </source>
</evidence>
<organism evidence="1 2">
    <name type="scientific">Laccaria amethystina LaAM-08-1</name>
    <dbReference type="NCBI Taxonomy" id="1095629"/>
    <lineage>
        <taxon>Eukaryota</taxon>
        <taxon>Fungi</taxon>
        <taxon>Dikarya</taxon>
        <taxon>Basidiomycota</taxon>
        <taxon>Agaricomycotina</taxon>
        <taxon>Agaricomycetes</taxon>
        <taxon>Agaricomycetidae</taxon>
        <taxon>Agaricales</taxon>
        <taxon>Agaricineae</taxon>
        <taxon>Hydnangiaceae</taxon>
        <taxon>Laccaria</taxon>
    </lineage>
</organism>
<reference evidence="2" key="2">
    <citation type="submission" date="2015-01" db="EMBL/GenBank/DDBJ databases">
        <title>Evolutionary Origins and Diversification of the Mycorrhizal Mutualists.</title>
        <authorList>
            <consortium name="DOE Joint Genome Institute"/>
            <consortium name="Mycorrhizal Genomics Consortium"/>
            <person name="Kohler A."/>
            <person name="Kuo A."/>
            <person name="Nagy L.G."/>
            <person name="Floudas D."/>
            <person name="Copeland A."/>
            <person name="Barry K.W."/>
            <person name="Cichocki N."/>
            <person name="Veneault-Fourrey C."/>
            <person name="LaButti K."/>
            <person name="Lindquist E.A."/>
            <person name="Lipzen A."/>
            <person name="Lundell T."/>
            <person name="Morin E."/>
            <person name="Murat C."/>
            <person name="Riley R."/>
            <person name="Ohm R."/>
            <person name="Sun H."/>
            <person name="Tunlid A."/>
            <person name="Henrissat B."/>
            <person name="Grigoriev I.V."/>
            <person name="Hibbett D.S."/>
            <person name="Martin F."/>
        </authorList>
    </citation>
    <scope>NUCLEOTIDE SEQUENCE [LARGE SCALE GENOMIC DNA]</scope>
    <source>
        <strain evidence="2">LaAM-08-1</strain>
    </source>
</reference>
<dbReference type="HOGENOM" id="CLU_2469427_0_0_1"/>
<name>A0A0C9XUU5_9AGAR</name>
<dbReference type="Proteomes" id="UP000054477">
    <property type="component" value="Unassembled WGS sequence"/>
</dbReference>